<name>A0A382F5Q9_9ZZZZ</name>
<reference evidence="1" key="1">
    <citation type="submission" date="2018-05" db="EMBL/GenBank/DDBJ databases">
        <authorList>
            <person name="Lanie J.A."/>
            <person name="Ng W.-L."/>
            <person name="Kazmierczak K.M."/>
            <person name="Andrzejewski T.M."/>
            <person name="Davidsen T.M."/>
            <person name="Wayne K.J."/>
            <person name="Tettelin H."/>
            <person name="Glass J.I."/>
            <person name="Rusch D."/>
            <person name="Podicherti R."/>
            <person name="Tsui H.-C.T."/>
            <person name="Winkler M.E."/>
        </authorList>
    </citation>
    <scope>NUCLEOTIDE SEQUENCE</scope>
</reference>
<accession>A0A382F5Q9</accession>
<dbReference type="AlphaFoldDB" id="A0A382F5Q9"/>
<dbReference type="EMBL" id="UINC01047993">
    <property type="protein sequence ID" value="SVB57972.1"/>
    <property type="molecule type" value="Genomic_DNA"/>
</dbReference>
<organism evidence="1">
    <name type="scientific">marine metagenome</name>
    <dbReference type="NCBI Taxonomy" id="408172"/>
    <lineage>
        <taxon>unclassified sequences</taxon>
        <taxon>metagenomes</taxon>
        <taxon>ecological metagenomes</taxon>
    </lineage>
</organism>
<evidence type="ECO:0000313" key="1">
    <source>
        <dbReference type="EMBL" id="SVB57972.1"/>
    </source>
</evidence>
<gene>
    <name evidence="1" type="ORF">METZ01_LOCUS210826</name>
</gene>
<sequence length="187" mass="22077">MSKINLRKSAAIQKELFQRVHNVEIETDIEINEYNDPKQVIEIQLKEVTDNIVYKQNLLSVLYSLRAKTGIVNAKWDVNKMLAEQERIKACINLYTNLCERKPRPELFEIRQRIERLKERGDESRYNRDSFSTNVFDKNDINEFKQTVKTLKKNFQDINDTILEVNVKRTIELSADEEQLLSDEGLL</sequence>
<protein>
    <submittedName>
        <fullName evidence="1">Uncharacterized protein</fullName>
    </submittedName>
</protein>
<proteinExistence type="predicted"/>